<reference evidence="2" key="1">
    <citation type="submission" date="2012-11" db="EMBL/GenBank/DDBJ databases">
        <authorList>
            <person name="Lucero-Rivera Y.E."/>
            <person name="Tovar-Ramirez D."/>
        </authorList>
    </citation>
    <scope>NUCLEOTIDE SEQUENCE</scope>
    <source>
        <tissue evidence="2">Salivary gland</tissue>
    </source>
</reference>
<sequence length="126" mass="15187">MSFFFCFCLFLSFFFYFSFFFFPFIISLYFSSVFIYLCLYSFCFYPLLFFSFFLYLWFSFSLLASRPSELLHIVVDKSAHMFGSAAEDEEEDRESVCRFIMMVSSAWHIQNLNSCAAKHIVTWLRR</sequence>
<feature type="transmembrane region" description="Helical" evidence="1">
    <location>
        <begin position="34"/>
        <end position="58"/>
    </location>
</feature>
<accession>L7LXM7</accession>
<feature type="transmembrane region" description="Helical" evidence="1">
    <location>
        <begin position="7"/>
        <end position="28"/>
    </location>
</feature>
<dbReference type="AlphaFoldDB" id="L7LXM7"/>
<name>L7LXM7_RHIPC</name>
<dbReference type="EMBL" id="GACK01008198">
    <property type="protein sequence ID" value="JAA56836.1"/>
    <property type="molecule type" value="mRNA"/>
</dbReference>
<evidence type="ECO:0000256" key="1">
    <source>
        <dbReference type="SAM" id="Phobius"/>
    </source>
</evidence>
<proteinExistence type="evidence at transcript level"/>
<evidence type="ECO:0000313" key="2">
    <source>
        <dbReference type="EMBL" id="JAA56836.1"/>
    </source>
</evidence>
<keyword evidence="1" id="KW-1133">Transmembrane helix</keyword>
<reference evidence="2" key="2">
    <citation type="journal article" date="2015" name="J. Proteomics">
        <title>Sexual differences in the sialomes of the zebra tick, Rhipicephalus pulchellus.</title>
        <authorList>
            <person name="Tan A.W."/>
            <person name="Francischetti I.M."/>
            <person name="Slovak M."/>
            <person name="Kini R.M."/>
            <person name="Ribeiro J.M."/>
        </authorList>
    </citation>
    <scope>NUCLEOTIDE SEQUENCE</scope>
    <source>
        <tissue evidence="2">Salivary gland</tissue>
    </source>
</reference>
<keyword evidence="1" id="KW-0812">Transmembrane</keyword>
<protein>
    <submittedName>
        <fullName evidence="2">Uncharacterized protein</fullName>
    </submittedName>
</protein>
<keyword evidence="1" id="KW-0472">Membrane</keyword>
<organism evidence="2">
    <name type="scientific">Rhipicephalus pulchellus</name>
    <name type="common">Yellow backed tick</name>
    <name type="synonym">Dermacentor pulchellus</name>
    <dbReference type="NCBI Taxonomy" id="72859"/>
    <lineage>
        <taxon>Eukaryota</taxon>
        <taxon>Metazoa</taxon>
        <taxon>Ecdysozoa</taxon>
        <taxon>Arthropoda</taxon>
        <taxon>Chelicerata</taxon>
        <taxon>Arachnida</taxon>
        <taxon>Acari</taxon>
        <taxon>Parasitiformes</taxon>
        <taxon>Ixodida</taxon>
        <taxon>Ixodoidea</taxon>
        <taxon>Ixodidae</taxon>
        <taxon>Rhipicephalinae</taxon>
        <taxon>Rhipicephalus</taxon>
        <taxon>Rhipicephalus</taxon>
    </lineage>
</organism>